<evidence type="ECO:0000313" key="1">
    <source>
        <dbReference type="EMBL" id="SEM79535.1"/>
    </source>
</evidence>
<dbReference type="Proteomes" id="UP000183015">
    <property type="component" value="Unassembled WGS sequence"/>
</dbReference>
<name>A0A1H8B9B8_STRJI</name>
<dbReference type="RefSeq" id="WP_075004301.1">
    <property type="nucleotide sequence ID" value="NZ_FOAZ01000060.1"/>
</dbReference>
<proteinExistence type="predicted"/>
<accession>A0A1H8B9B8</accession>
<evidence type="ECO:0000313" key="2">
    <source>
        <dbReference type="Proteomes" id="UP000183015"/>
    </source>
</evidence>
<protein>
    <submittedName>
        <fullName evidence="1">Uncharacterized protein</fullName>
    </submittedName>
</protein>
<reference evidence="2" key="1">
    <citation type="submission" date="2016-10" db="EMBL/GenBank/DDBJ databases">
        <authorList>
            <person name="Varghese N."/>
        </authorList>
    </citation>
    <scope>NUCLEOTIDE SEQUENCE [LARGE SCALE GENOMIC DNA]</scope>
    <source>
        <strain evidence="2">DSM 45096 / BCRC 16803 / CGMCC 4.1857 / CIP 109030 / JCM 12277 / KCTC 19219 / NBRC 100920 / 33214</strain>
    </source>
</reference>
<dbReference type="EMBL" id="FOAZ01000060">
    <property type="protein sequence ID" value="SEM79535.1"/>
    <property type="molecule type" value="Genomic_DNA"/>
</dbReference>
<organism evidence="1 2">
    <name type="scientific">Streptacidiphilus jiangxiensis</name>
    <dbReference type="NCBI Taxonomy" id="235985"/>
    <lineage>
        <taxon>Bacteria</taxon>
        <taxon>Bacillati</taxon>
        <taxon>Actinomycetota</taxon>
        <taxon>Actinomycetes</taxon>
        <taxon>Kitasatosporales</taxon>
        <taxon>Streptomycetaceae</taxon>
        <taxon>Streptacidiphilus</taxon>
    </lineage>
</organism>
<keyword evidence="2" id="KW-1185">Reference proteome</keyword>
<gene>
    <name evidence="1" type="ORF">SAMN05414137_1601</name>
</gene>
<sequence length="59" mass="6233">MAYGVGELDGAKNAAEDLGNTLSVWADEFGDDAELTPARRRVLAEQLAEVVESVQALLG</sequence>
<dbReference type="AlphaFoldDB" id="A0A1H8B9B8"/>
<dbReference type="STRING" id="235985.SAMN05414137_1601"/>